<reference evidence="1" key="1">
    <citation type="submission" date="2019-08" db="EMBL/GenBank/DDBJ databases">
        <authorList>
            <person name="Kucharzyk K."/>
            <person name="Murdoch R.W."/>
            <person name="Higgins S."/>
            <person name="Loffler F."/>
        </authorList>
    </citation>
    <scope>NUCLEOTIDE SEQUENCE</scope>
</reference>
<proteinExistence type="predicted"/>
<comment type="caution">
    <text evidence="1">The sequence shown here is derived from an EMBL/GenBank/DDBJ whole genome shotgun (WGS) entry which is preliminary data.</text>
</comment>
<accession>A0A644UFC3</accession>
<dbReference type="AlphaFoldDB" id="A0A644UFC3"/>
<organism evidence="1">
    <name type="scientific">bioreactor metagenome</name>
    <dbReference type="NCBI Taxonomy" id="1076179"/>
    <lineage>
        <taxon>unclassified sequences</taxon>
        <taxon>metagenomes</taxon>
        <taxon>ecological metagenomes</taxon>
    </lineage>
</organism>
<evidence type="ECO:0000313" key="1">
    <source>
        <dbReference type="EMBL" id="MPL77624.1"/>
    </source>
</evidence>
<sequence length="90" mass="10270">MKIRRADVLREYDIKETPQGKRVIFSIKFVNKAGELVFLPRAIASGLPWKVAANRQRGVMPVDAKGEKTGHVYPVRIDNIIEWNGKRVIL</sequence>
<dbReference type="EMBL" id="VSSQ01000108">
    <property type="protein sequence ID" value="MPL77624.1"/>
    <property type="molecule type" value="Genomic_DNA"/>
</dbReference>
<protein>
    <submittedName>
        <fullName evidence="1">Uncharacterized protein</fullName>
    </submittedName>
</protein>
<gene>
    <name evidence="1" type="ORF">SDC9_23481</name>
</gene>
<name>A0A644UFC3_9ZZZZ</name>